<protein>
    <submittedName>
        <fullName evidence="2 4">Uncharacterized protein</fullName>
    </submittedName>
</protein>
<evidence type="ECO:0000313" key="4">
    <source>
        <dbReference type="WBParaSite" id="HPBE_0002635401-mRNA-1"/>
    </source>
</evidence>
<evidence type="ECO:0000313" key="3">
    <source>
        <dbReference type="Proteomes" id="UP000050761"/>
    </source>
</evidence>
<proteinExistence type="predicted"/>
<name>A0A183GUI4_HELPZ</name>
<feature type="compositionally biased region" description="Polar residues" evidence="1">
    <location>
        <begin position="1"/>
        <end position="18"/>
    </location>
</feature>
<dbReference type="EMBL" id="UZAH01039783">
    <property type="protein sequence ID" value="VDP57157.1"/>
    <property type="molecule type" value="Genomic_DNA"/>
</dbReference>
<evidence type="ECO:0000313" key="2">
    <source>
        <dbReference type="EMBL" id="VDP57157.1"/>
    </source>
</evidence>
<sequence length="73" mass="8019">MRTTSSPNSSTTLETSSPIADDESESDEGISSDSAQVRREEELVSSVRRDRLITSFSSRIPWRAALALLDTDT</sequence>
<dbReference type="WBParaSite" id="HPBE_0002635401-mRNA-1">
    <property type="protein sequence ID" value="HPBE_0002635401-mRNA-1"/>
    <property type="gene ID" value="HPBE_0002635401"/>
</dbReference>
<feature type="compositionally biased region" description="Acidic residues" evidence="1">
    <location>
        <begin position="20"/>
        <end position="30"/>
    </location>
</feature>
<gene>
    <name evidence="2" type="ORF">HPBE_LOCUS26353</name>
</gene>
<feature type="region of interest" description="Disordered" evidence="1">
    <location>
        <begin position="1"/>
        <end position="44"/>
    </location>
</feature>
<organism evidence="3 4">
    <name type="scientific">Heligmosomoides polygyrus</name>
    <name type="common">Parasitic roundworm</name>
    <dbReference type="NCBI Taxonomy" id="6339"/>
    <lineage>
        <taxon>Eukaryota</taxon>
        <taxon>Metazoa</taxon>
        <taxon>Ecdysozoa</taxon>
        <taxon>Nematoda</taxon>
        <taxon>Chromadorea</taxon>
        <taxon>Rhabditida</taxon>
        <taxon>Rhabditina</taxon>
        <taxon>Rhabditomorpha</taxon>
        <taxon>Strongyloidea</taxon>
        <taxon>Heligmosomidae</taxon>
        <taxon>Heligmosomoides</taxon>
    </lineage>
</organism>
<evidence type="ECO:0000256" key="1">
    <source>
        <dbReference type="SAM" id="MobiDB-lite"/>
    </source>
</evidence>
<dbReference type="Proteomes" id="UP000050761">
    <property type="component" value="Unassembled WGS sequence"/>
</dbReference>
<dbReference type="AlphaFoldDB" id="A0A183GUI4"/>
<accession>A0A183GUI4</accession>
<reference evidence="4" key="2">
    <citation type="submission" date="2019-09" db="UniProtKB">
        <authorList>
            <consortium name="WormBaseParasite"/>
        </authorList>
    </citation>
    <scope>IDENTIFICATION</scope>
</reference>
<reference evidence="2 3" key="1">
    <citation type="submission" date="2018-11" db="EMBL/GenBank/DDBJ databases">
        <authorList>
            <consortium name="Pathogen Informatics"/>
        </authorList>
    </citation>
    <scope>NUCLEOTIDE SEQUENCE [LARGE SCALE GENOMIC DNA]</scope>
</reference>
<accession>A0A3P8DZC0</accession>
<keyword evidence="3" id="KW-1185">Reference proteome</keyword>